<evidence type="ECO:0000259" key="2">
    <source>
        <dbReference type="PROSITE" id="PS51740"/>
    </source>
</evidence>
<keyword evidence="1" id="KW-0238">DNA-binding</keyword>
<comment type="caution">
    <text evidence="3">The sequence shown here is derived from an EMBL/GenBank/DDBJ whole genome shotgun (WGS) entry which is preliminary data.</text>
</comment>
<organism evidence="3 4">
    <name type="scientific">Agromyces bauzanensis</name>
    <dbReference type="NCBI Taxonomy" id="1308924"/>
    <lineage>
        <taxon>Bacteria</taxon>
        <taxon>Bacillati</taxon>
        <taxon>Actinomycetota</taxon>
        <taxon>Actinomycetes</taxon>
        <taxon>Micrococcales</taxon>
        <taxon>Microbacteriaceae</taxon>
        <taxon>Agromyces</taxon>
    </lineage>
</organism>
<reference evidence="3" key="2">
    <citation type="submission" date="2020-09" db="EMBL/GenBank/DDBJ databases">
        <authorList>
            <person name="Sun Q."/>
            <person name="Zhou Y."/>
        </authorList>
    </citation>
    <scope>NUCLEOTIDE SEQUENCE</scope>
    <source>
        <strain evidence="3">CGMCC 1.8984</strain>
    </source>
</reference>
<dbReference type="InterPro" id="IPR007159">
    <property type="entry name" value="SpoVT-AbrB_dom"/>
</dbReference>
<dbReference type="EMBL" id="BMMD01000002">
    <property type="protein sequence ID" value="GGJ71815.1"/>
    <property type="molecule type" value="Genomic_DNA"/>
</dbReference>
<dbReference type="NCBIfam" id="TIGR01439">
    <property type="entry name" value="lp_hng_hel_AbrB"/>
    <property type="match status" value="1"/>
</dbReference>
<dbReference type="Pfam" id="PF04014">
    <property type="entry name" value="MazE_antitoxin"/>
    <property type="match status" value="1"/>
</dbReference>
<keyword evidence="4" id="KW-1185">Reference proteome</keyword>
<evidence type="ECO:0000313" key="4">
    <source>
        <dbReference type="Proteomes" id="UP000636956"/>
    </source>
</evidence>
<accession>A0A917PDJ7</accession>
<evidence type="ECO:0000313" key="3">
    <source>
        <dbReference type="EMBL" id="GGJ71815.1"/>
    </source>
</evidence>
<evidence type="ECO:0000256" key="1">
    <source>
        <dbReference type="PROSITE-ProRule" id="PRU01076"/>
    </source>
</evidence>
<name>A0A917PDJ7_9MICO</name>
<dbReference type="AlphaFoldDB" id="A0A917PDJ7"/>
<sequence length="86" mass="9407">MPVATMTSKGQITVPKEVRDDLHLTAGSKVMFVKLRNGQYRIVPRTGTVEDFIGLLHDPRREPMTINEINDAIAEGGAESGLRGMA</sequence>
<dbReference type="SUPFAM" id="SSF89447">
    <property type="entry name" value="AbrB/MazE/MraZ-like"/>
    <property type="match status" value="1"/>
</dbReference>
<dbReference type="Gene3D" id="2.10.260.10">
    <property type="match status" value="1"/>
</dbReference>
<reference evidence="3" key="1">
    <citation type="journal article" date="2014" name="Int. J. Syst. Evol. Microbiol.">
        <title>Complete genome sequence of Corynebacterium casei LMG S-19264T (=DSM 44701T), isolated from a smear-ripened cheese.</title>
        <authorList>
            <consortium name="US DOE Joint Genome Institute (JGI-PGF)"/>
            <person name="Walter F."/>
            <person name="Albersmeier A."/>
            <person name="Kalinowski J."/>
            <person name="Ruckert C."/>
        </authorList>
    </citation>
    <scope>NUCLEOTIDE SEQUENCE</scope>
    <source>
        <strain evidence="3">CGMCC 1.8984</strain>
    </source>
</reference>
<dbReference type="GO" id="GO:0003677">
    <property type="term" value="F:DNA binding"/>
    <property type="evidence" value="ECO:0007669"/>
    <property type="project" value="UniProtKB-UniRule"/>
</dbReference>
<dbReference type="PROSITE" id="PS51740">
    <property type="entry name" value="SPOVT_ABRB"/>
    <property type="match status" value="1"/>
</dbReference>
<gene>
    <name evidence="3" type="ORF">GCM10011372_07230</name>
</gene>
<dbReference type="InterPro" id="IPR037914">
    <property type="entry name" value="SpoVT-AbrB_sf"/>
</dbReference>
<dbReference type="SMART" id="SM00966">
    <property type="entry name" value="SpoVT_AbrB"/>
    <property type="match status" value="1"/>
</dbReference>
<feature type="domain" description="SpoVT-AbrB" evidence="2">
    <location>
        <begin position="1"/>
        <end position="47"/>
    </location>
</feature>
<dbReference type="RefSeq" id="WP_229662081.1">
    <property type="nucleotide sequence ID" value="NZ_BAABFW010000003.1"/>
</dbReference>
<proteinExistence type="predicted"/>
<protein>
    <submittedName>
        <fullName evidence="3">AbrB family transcriptional regulator</fullName>
    </submittedName>
</protein>
<dbReference type="Proteomes" id="UP000636956">
    <property type="component" value="Unassembled WGS sequence"/>
</dbReference>